<dbReference type="GeneID" id="11971570"/>
<dbReference type="Proteomes" id="UP000005233">
    <property type="component" value="Chromosome"/>
</dbReference>
<keyword evidence="1" id="KW-0472">Membrane</keyword>
<feature type="transmembrane region" description="Helical" evidence="1">
    <location>
        <begin position="23"/>
        <end position="52"/>
    </location>
</feature>
<evidence type="ECO:0000313" key="3">
    <source>
        <dbReference type="EMBL" id="AFD00193.1"/>
    </source>
</evidence>
<dbReference type="eggNOG" id="arCOG09465">
    <property type="taxonomic scope" value="Archaea"/>
</dbReference>
<dbReference type="KEGG" id="mez:Mtc_1441"/>
<reference evidence="2 4" key="1">
    <citation type="journal article" date="2012" name="J. Bacteriol.">
        <title>Complete genome sequence of a thermophilic methanogen, Methanocella conradii HZ254, isolated from Chinese rice field soil.</title>
        <authorList>
            <person name="Lu Z."/>
            <person name="Lu Y."/>
        </authorList>
    </citation>
    <scope>NUCLEOTIDE SEQUENCE [LARGE SCALE GENOMIC DNA]</scope>
    <source>
        <strain evidence="4">DSM 24694 / JCM 17849 / CGMCC 1.5162 / HZ254</strain>
        <strain evidence="2">HZ254</strain>
    </source>
</reference>
<keyword evidence="4" id="KW-1185">Reference proteome</keyword>
<reference evidence="2" key="2">
    <citation type="journal article" date="2012" name="PLoS ONE">
        <title>Methanocella conradii sp. nov., a thermophilic, obligate hydrogenotrophic methanogen, isolated from Chinese rice field soil.</title>
        <authorList>
            <person name="Lu Z."/>
            <person name="Lu Y."/>
        </authorList>
    </citation>
    <scope>NUCLEOTIDE SEQUENCE</scope>
    <source>
        <strain evidence="2">HZ254</strain>
    </source>
</reference>
<gene>
    <name evidence="2" type="ordered locus">Mtc_1432</name>
    <name evidence="3" type="ordered locus">Mtc_1441</name>
</gene>
<dbReference type="STRING" id="1041930.Mtc_1432"/>
<name>H8I4K7_METCZ</name>
<dbReference type="HOGENOM" id="CLU_1275313_0_0_2"/>
<organism evidence="2 4">
    <name type="scientific">Methanocella conradii (strain DSM 24694 / JCM 17849 / CGMCC 1.5162 / HZ254)</name>
    <dbReference type="NCBI Taxonomy" id="1041930"/>
    <lineage>
        <taxon>Archaea</taxon>
        <taxon>Methanobacteriati</taxon>
        <taxon>Methanobacteriota</taxon>
        <taxon>Stenosarchaea group</taxon>
        <taxon>Methanomicrobia</taxon>
        <taxon>Methanocellales</taxon>
        <taxon>Methanocellaceae</taxon>
        <taxon>Methanocella</taxon>
    </lineage>
</organism>
<reference evidence="2" key="3">
    <citation type="journal article" date="2015" name="Environ. Microbiol. Rep.">
        <title>Comparative genomics of three Methanocellales strains reveal novel taxonomic and metabolic features.</title>
        <authorList>
            <person name="Lyu Z."/>
            <person name="Lu Y."/>
        </authorList>
    </citation>
    <scope>NUCLEOTIDE SEQUENCE</scope>
    <source>
        <strain evidence="2">HZ254</strain>
    </source>
</reference>
<sequence length="216" mass="23721">MEASSDMPASTPEKKKGKFLKTAILGIAGVFIILLVIVIGGSCCAIFTFGIIGSSDNSSNDNSVPVVSYPTSAPTIKPTETLKPTATPKPLSGYDLYSTWDVEQIKANAQKVDWEDFMRNTDDYKGKLIMIHGNVVSAVKVGNHYSYDVNINPNLMSDTPLSAHTNNYNPQFISFDYGAKLIEGDIIDLYGVYEGETDFLTQYPIIKGVYVVYYTK</sequence>
<dbReference type="KEGG" id="mez:Mtc_1432"/>
<evidence type="ECO:0000313" key="4">
    <source>
        <dbReference type="Proteomes" id="UP000005233"/>
    </source>
</evidence>
<dbReference type="AlphaFoldDB" id="H8I4K7"/>
<keyword evidence="1" id="KW-0812">Transmembrane</keyword>
<evidence type="ECO:0000256" key="1">
    <source>
        <dbReference type="SAM" id="Phobius"/>
    </source>
</evidence>
<proteinExistence type="predicted"/>
<dbReference type="RefSeq" id="WP_014406023.1">
    <property type="nucleotide sequence ID" value="NC_017034.1"/>
</dbReference>
<evidence type="ECO:0000313" key="2">
    <source>
        <dbReference type="EMBL" id="AFD00186.1"/>
    </source>
</evidence>
<protein>
    <submittedName>
        <fullName evidence="2">Uncharacterized protein</fullName>
    </submittedName>
</protein>
<keyword evidence="1" id="KW-1133">Transmembrane helix</keyword>
<dbReference type="EMBL" id="CP003243">
    <property type="protein sequence ID" value="AFD00193.1"/>
    <property type="molecule type" value="Genomic_DNA"/>
</dbReference>
<dbReference type="EMBL" id="CP003243">
    <property type="protein sequence ID" value="AFD00186.1"/>
    <property type="molecule type" value="Genomic_DNA"/>
</dbReference>
<accession>H8I4K7</accession>